<comment type="caution">
    <text evidence="1">The sequence shown here is derived from an EMBL/GenBank/DDBJ whole genome shotgun (WGS) entry which is preliminary data.</text>
</comment>
<keyword evidence="2" id="KW-1185">Reference proteome</keyword>
<dbReference type="AlphaFoldDB" id="A0A388L2A2"/>
<evidence type="ECO:0000313" key="2">
    <source>
        <dbReference type="Proteomes" id="UP000265515"/>
    </source>
</evidence>
<gene>
    <name evidence="1" type="ORF">CBR_g22164</name>
</gene>
<protein>
    <submittedName>
        <fullName evidence="1">Uncharacterized protein</fullName>
    </submittedName>
</protein>
<accession>A0A388L2A2</accession>
<dbReference type="Proteomes" id="UP000265515">
    <property type="component" value="Unassembled WGS sequence"/>
</dbReference>
<dbReference type="Gramene" id="GBG76416">
    <property type="protein sequence ID" value="GBG76416"/>
    <property type="gene ID" value="CBR_g22164"/>
</dbReference>
<evidence type="ECO:0000313" key="1">
    <source>
        <dbReference type="EMBL" id="GBG76416.1"/>
    </source>
</evidence>
<name>A0A388L2A2_CHABU</name>
<proteinExistence type="predicted"/>
<reference evidence="1 2" key="1">
    <citation type="journal article" date="2018" name="Cell">
        <title>The Chara Genome: Secondary Complexity and Implications for Plant Terrestrialization.</title>
        <authorList>
            <person name="Nishiyama T."/>
            <person name="Sakayama H."/>
            <person name="Vries J.D."/>
            <person name="Buschmann H."/>
            <person name="Saint-Marcoux D."/>
            <person name="Ullrich K.K."/>
            <person name="Haas F.B."/>
            <person name="Vanderstraeten L."/>
            <person name="Becker D."/>
            <person name="Lang D."/>
            <person name="Vosolsobe S."/>
            <person name="Rombauts S."/>
            <person name="Wilhelmsson P.K.I."/>
            <person name="Janitza P."/>
            <person name="Kern R."/>
            <person name="Heyl A."/>
            <person name="Rumpler F."/>
            <person name="Villalobos L.I.A.C."/>
            <person name="Clay J.M."/>
            <person name="Skokan R."/>
            <person name="Toyoda A."/>
            <person name="Suzuki Y."/>
            <person name="Kagoshima H."/>
            <person name="Schijlen E."/>
            <person name="Tajeshwar N."/>
            <person name="Catarino B."/>
            <person name="Hetherington A.J."/>
            <person name="Saltykova A."/>
            <person name="Bonnot C."/>
            <person name="Breuninger H."/>
            <person name="Symeonidi A."/>
            <person name="Radhakrishnan G.V."/>
            <person name="Van Nieuwerburgh F."/>
            <person name="Deforce D."/>
            <person name="Chang C."/>
            <person name="Karol K.G."/>
            <person name="Hedrich R."/>
            <person name="Ulvskov P."/>
            <person name="Glockner G."/>
            <person name="Delwiche C.F."/>
            <person name="Petrasek J."/>
            <person name="Van de Peer Y."/>
            <person name="Friml J."/>
            <person name="Beilby M."/>
            <person name="Dolan L."/>
            <person name="Kohara Y."/>
            <person name="Sugano S."/>
            <person name="Fujiyama A."/>
            <person name="Delaux P.-M."/>
            <person name="Quint M."/>
            <person name="TheiBen G."/>
            <person name="Hagemann M."/>
            <person name="Harholt J."/>
            <person name="Dunand C."/>
            <person name="Zachgo S."/>
            <person name="Langdale J."/>
            <person name="Maumus F."/>
            <person name="Straeten D.V.D."/>
            <person name="Gould S.B."/>
            <person name="Rensing S.A."/>
        </authorList>
    </citation>
    <scope>NUCLEOTIDE SEQUENCE [LARGE SCALE GENOMIC DNA]</scope>
    <source>
        <strain evidence="1 2">S276</strain>
    </source>
</reference>
<dbReference type="EMBL" id="BFEA01000244">
    <property type="protein sequence ID" value="GBG76416.1"/>
    <property type="molecule type" value="Genomic_DNA"/>
</dbReference>
<sequence length="317" mass="34003">MPYAREDPSVTLPVKKGDGIEISLPRHVKEGEYISSWWGALIGKDIFAWIESGLDDDQGCAIVRVTLYASSSFRVEHGIELALGHESLLARPLRVAEAAAVKWAKEVSCDGEAQVLTRIEVKCVKEFLLSSASLWVILPEFFIEKCFGGQARIVAAADAALKTREWGNGCYTCELVYGLYLDLRFSPPSQWLRSMTNVVDAYASSHDPDEGVGDLDEIRVAVLEGAVRMEGVAIQAEEMAGVEIRAEEMVGVAIQAEEMAGVARRAEEMAGVAIRVVEMVDAAIEAVGMTGKAPKVAAGASETISGAQGRKGLDGAG</sequence>
<organism evidence="1 2">
    <name type="scientific">Chara braunii</name>
    <name type="common">Braun's stonewort</name>
    <dbReference type="NCBI Taxonomy" id="69332"/>
    <lineage>
        <taxon>Eukaryota</taxon>
        <taxon>Viridiplantae</taxon>
        <taxon>Streptophyta</taxon>
        <taxon>Charophyceae</taxon>
        <taxon>Charales</taxon>
        <taxon>Characeae</taxon>
        <taxon>Chara</taxon>
    </lineage>
</organism>